<dbReference type="InterPro" id="IPR013762">
    <property type="entry name" value="Integrase-like_cat_sf"/>
</dbReference>
<dbReference type="PANTHER" id="PTHR30629:SF2">
    <property type="entry name" value="PROPHAGE INTEGRASE INTS-RELATED"/>
    <property type="match status" value="1"/>
</dbReference>
<keyword evidence="2" id="KW-0229">DNA integration</keyword>
<dbReference type="InterPro" id="IPR053876">
    <property type="entry name" value="Phage_int_M"/>
</dbReference>
<dbReference type="Gene3D" id="1.10.150.130">
    <property type="match status" value="1"/>
</dbReference>
<dbReference type="PROSITE" id="PS51898">
    <property type="entry name" value="TYR_RECOMBINASE"/>
    <property type="match status" value="1"/>
</dbReference>
<keyword evidence="3" id="KW-0238">DNA-binding</keyword>
<dbReference type="RefSeq" id="WP_144169897.1">
    <property type="nucleotide sequence ID" value="NZ_CACRSV010000037.1"/>
</dbReference>
<dbReference type="InterPro" id="IPR002104">
    <property type="entry name" value="Integrase_catalytic"/>
</dbReference>
<evidence type="ECO:0000313" key="7">
    <source>
        <dbReference type="EMBL" id="VYT19309.1"/>
    </source>
</evidence>
<protein>
    <submittedName>
        <fullName evidence="7">Site-specific tyrosine recombinase XerC</fullName>
    </submittedName>
    <submittedName>
        <fullName evidence="6">Tyrosine-type recombinase/integrase</fullName>
    </submittedName>
</protein>
<dbReference type="Proteomes" id="UP001277803">
    <property type="component" value="Unassembled WGS sequence"/>
</dbReference>
<sequence>MARPRLPLGALGNISVTEYSKGSGRYRALAHYRRSNGTLGQIERTSKSAIKARMAVQAAFEKNGENNAAISPDMRMSRLADLFIEEKTQRRAPGTVQTYQNAIDAHIKPGLGELSIREAVSVQQLNDFITRIAKDNGHGAAKNCRSVLSGMMALAVRNGALERNPVREVERIEKPGKPGSKPIPPEKLGKFLHAIEHDERMIRSGYADVFRLMAGTGMRMGEQLGVTWDAIDFDKSMIHVVQQAKYLDGQGAVLQRFTKTHASRRSITVPKFVMDVLEERRKLDIPSELGLVFVNANGGVVDPNNVERALRERRDDLGFPGVTSHSLRKCVATMLDEAGMSARDVADYLGHSKPSMTQDVYMQRSRSTVESADKLQERLSGLS</sequence>
<evidence type="ECO:0000256" key="1">
    <source>
        <dbReference type="ARBA" id="ARBA00008857"/>
    </source>
</evidence>
<dbReference type="AlphaFoldDB" id="A0A6N2UNC9"/>
<accession>A0A6N2UNC9</accession>
<evidence type="ECO:0000313" key="6">
    <source>
        <dbReference type="EMBL" id="MDW3127421.1"/>
    </source>
</evidence>
<evidence type="ECO:0000256" key="4">
    <source>
        <dbReference type="ARBA" id="ARBA00023172"/>
    </source>
</evidence>
<dbReference type="Pfam" id="PF00589">
    <property type="entry name" value="Phage_integrase"/>
    <property type="match status" value="1"/>
</dbReference>
<evidence type="ECO:0000259" key="5">
    <source>
        <dbReference type="PROSITE" id="PS51898"/>
    </source>
</evidence>
<dbReference type="CDD" id="cd01189">
    <property type="entry name" value="INT_ICEBs1_C_like"/>
    <property type="match status" value="1"/>
</dbReference>
<name>A0A6N2UNC9_BIFLN</name>
<dbReference type="GO" id="GO:0015074">
    <property type="term" value="P:DNA integration"/>
    <property type="evidence" value="ECO:0007669"/>
    <property type="project" value="UniProtKB-KW"/>
</dbReference>
<dbReference type="EMBL" id="JAWLRA010000037">
    <property type="protein sequence ID" value="MDW3127421.1"/>
    <property type="molecule type" value="Genomic_DNA"/>
</dbReference>
<evidence type="ECO:0000256" key="2">
    <source>
        <dbReference type="ARBA" id="ARBA00022908"/>
    </source>
</evidence>
<reference evidence="7" key="1">
    <citation type="submission" date="2019-11" db="EMBL/GenBank/DDBJ databases">
        <authorList>
            <person name="Feng L."/>
        </authorList>
    </citation>
    <scope>NUCLEOTIDE SEQUENCE</scope>
    <source>
        <strain evidence="7">BlongumLFYP82</strain>
    </source>
</reference>
<comment type="similarity">
    <text evidence="1">Belongs to the 'phage' integrase family.</text>
</comment>
<dbReference type="Pfam" id="PF22022">
    <property type="entry name" value="Phage_int_M"/>
    <property type="match status" value="1"/>
</dbReference>
<dbReference type="PANTHER" id="PTHR30629">
    <property type="entry name" value="PROPHAGE INTEGRASE"/>
    <property type="match status" value="1"/>
</dbReference>
<proteinExistence type="inferred from homology"/>
<dbReference type="InterPro" id="IPR010998">
    <property type="entry name" value="Integrase_recombinase_N"/>
</dbReference>
<dbReference type="GO" id="GO:0006310">
    <property type="term" value="P:DNA recombination"/>
    <property type="evidence" value="ECO:0007669"/>
    <property type="project" value="UniProtKB-KW"/>
</dbReference>
<dbReference type="EMBL" id="CACRSV010000037">
    <property type="protein sequence ID" value="VYT19309.1"/>
    <property type="molecule type" value="Genomic_DNA"/>
</dbReference>
<evidence type="ECO:0000256" key="3">
    <source>
        <dbReference type="ARBA" id="ARBA00023125"/>
    </source>
</evidence>
<reference evidence="6" key="2">
    <citation type="submission" date="2023-10" db="EMBL/GenBank/DDBJ databases">
        <title>Rapid discrimination of Bifidobacterium longum Subspecies based on MALDI-TOF MS and Machine Learning.</title>
        <authorList>
            <person name="Chen J."/>
        </authorList>
    </citation>
    <scope>NUCLEOTIDE SEQUENCE</scope>
    <source>
        <strain evidence="6">YGMCC0039</strain>
    </source>
</reference>
<dbReference type="InterPro" id="IPR050808">
    <property type="entry name" value="Phage_Integrase"/>
</dbReference>
<dbReference type="SUPFAM" id="SSF56349">
    <property type="entry name" value="DNA breaking-rejoining enzymes"/>
    <property type="match status" value="1"/>
</dbReference>
<dbReference type="Gene3D" id="1.10.443.10">
    <property type="entry name" value="Intergrase catalytic core"/>
    <property type="match status" value="1"/>
</dbReference>
<dbReference type="InterPro" id="IPR011010">
    <property type="entry name" value="DNA_brk_join_enz"/>
</dbReference>
<keyword evidence="4" id="KW-0233">DNA recombination</keyword>
<feature type="domain" description="Tyr recombinase" evidence="5">
    <location>
        <begin position="178"/>
        <end position="374"/>
    </location>
</feature>
<organism evidence="7">
    <name type="scientific">Bifidobacterium longum</name>
    <dbReference type="NCBI Taxonomy" id="216816"/>
    <lineage>
        <taxon>Bacteria</taxon>
        <taxon>Bacillati</taxon>
        <taxon>Actinomycetota</taxon>
        <taxon>Actinomycetes</taxon>
        <taxon>Bifidobacteriales</taxon>
        <taxon>Bifidobacteriaceae</taxon>
        <taxon>Bifidobacterium</taxon>
    </lineage>
</organism>
<gene>
    <name evidence="7" type="ORF">BLLFYP82_02027</name>
    <name evidence="6" type="ORF">RS890_10170</name>
</gene>
<dbReference type="GO" id="GO:0003677">
    <property type="term" value="F:DNA binding"/>
    <property type="evidence" value="ECO:0007669"/>
    <property type="project" value="UniProtKB-KW"/>
</dbReference>